<organism evidence="2 3">
    <name type="scientific">Necator americanus</name>
    <name type="common">Human hookworm</name>
    <dbReference type="NCBI Taxonomy" id="51031"/>
    <lineage>
        <taxon>Eukaryota</taxon>
        <taxon>Metazoa</taxon>
        <taxon>Ecdysozoa</taxon>
        <taxon>Nematoda</taxon>
        <taxon>Chromadorea</taxon>
        <taxon>Rhabditida</taxon>
        <taxon>Rhabditina</taxon>
        <taxon>Rhabditomorpha</taxon>
        <taxon>Strongyloidea</taxon>
        <taxon>Ancylostomatidae</taxon>
        <taxon>Bunostominae</taxon>
        <taxon>Necator</taxon>
    </lineage>
</organism>
<feature type="region of interest" description="Disordered" evidence="1">
    <location>
        <begin position="1"/>
        <end position="29"/>
    </location>
</feature>
<evidence type="ECO:0000313" key="2">
    <source>
        <dbReference type="EMBL" id="KAK6745225.1"/>
    </source>
</evidence>
<comment type="caution">
    <text evidence="2">The sequence shown here is derived from an EMBL/GenBank/DDBJ whole genome shotgun (WGS) entry which is preliminary data.</text>
</comment>
<dbReference type="Proteomes" id="UP001303046">
    <property type="component" value="Unassembled WGS sequence"/>
</dbReference>
<name>A0ABR1D4T0_NECAM</name>
<dbReference type="EMBL" id="JAVFWL010000003">
    <property type="protein sequence ID" value="KAK6745225.1"/>
    <property type="molecule type" value="Genomic_DNA"/>
</dbReference>
<proteinExistence type="predicted"/>
<gene>
    <name evidence="2" type="primary">Necator_chrIII.g12521</name>
    <name evidence="2" type="ORF">RB195_011755</name>
</gene>
<sequence>MSTVPGFSLQNSTGDKAEPVPPLPKNGTRGRMWSEVRKLWSWPQFPALLLQKTAAAHEAAIQEVSTLNANRQRRHRHQQATSRHQCTCTKPSSQVTISKPLSTQRQPTSHATPQTSATVEPYEGKH</sequence>
<evidence type="ECO:0000256" key="1">
    <source>
        <dbReference type="SAM" id="MobiDB-lite"/>
    </source>
</evidence>
<accession>A0ABR1D4T0</accession>
<feature type="compositionally biased region" description="Polar residues" evidence="1">
    <location>
        <begin position="1"/>
        <end position="14"/>
    </location>
</feature>
<feature type="compositionally biased region" description="Polar residues" evidence="1">
    <location>
        <begin position="86"/>
        <end position="118"/>
    </location>
</feature>
<keyword evidence="3" id="KW-1185">Reference proteome</keyword>
<feature type="region of interest" description="Disordered" evidence="1">
    <location>
        <begin position="70"/>
        <end position="126"/>
    </location>
</feature>
<reference evidence="2 3" key="1">
    <citation type="submission" date="2023-08" db="EMBL/GenBank/DDBJ databases">
        <title>A Necator americanus chromosomal reference genome.</title>
        <authorList>
            <person name="Ilik V."/>
            <person name="Petrzelkova K.J."/>
            <person name="Pardy F."/>
            <person name="Fuh T."/>
            <person name="Niatou-Singa F.S."/>
            <person name="Gouil Q."/>
            <person name="Baker L."/>
            <person name="Ritchie M.E."/>
            <person name="Jex A.R."/>
            <person name="Gazzola D."/>
            <person name="Li H."/>
            <person name="Toshio Fujiwara R."/>
            <person name="Zhan B."/>
            <person name="Aroian R.V."/>
            <person name="Pafco B."/>
            <person name="Schwarz E.M."/>
        </authorList>
    </citation>
    <scope>NUCLEOTIDE SEQUENCE [LARGE SCALE GENOMIC DNA]</scope>
    <source>
        <strain evidence="2 3">Aroian</strain>
        <tissue evidence="2">Whole animal</tissue>
    </source>
</reference>
<protein>
    <submittedName>
        <fullName evidence="2">Uncharacterized protein</fullName>
    </submittedName>
</protein>
<evidence type="ECO:0000313" key="3">
    <source>
        <dbReference type="Proteomes" id="UP001303046"/>
    </source>
</evidence>